<protein>
    <recommendedName>
        <fullName evidence="4">Secreted protein</fullName>
    </recommendedName>
</protein>
<reference evidence="2 3" key="1">
    <citation type="submission" date="2018-04" db="EMBL/GenBank/DDBJ databases">
        <authorList>
            <person name="Li G."/>
            <person name="Du W."/>
            <person name="Bai Y."/>
        </authorList>
    </citation>
    <scope>NUCLEOTIDE SEQUENCE [LARGE SCALE GENOMIC DNA]</scope>
    <source>
        <strain evidence="2 3">YYYZ-3</strain>
    </source>
</reference>
<dbReference type="EMBL" id="QDKN01000009">
    <property type="protein sequence ID" value="NPT32209.1"/>
    <property type="molecule type" value="Genomic_DNA"/>
</dbReference>
<keyword evidence="1" id="KW-0812">Transmembrane</keyword>
<evidence type="ECO:0008006" key="4">
    <source>
        <dbReference type="Google" id="ProtNLM"/>
    </source>
</evidence>
<name>A0ABX2BFS3_9GAMM</name>
<comment type="caution">
    <text evidence="2">The sequence shown here is derived from an EMBL/GenBank/DDBJ whole genome shotgun (WGS) entry which is preliminary data.</text>
</comment>
<dbReference type="Proteomes" id="UP001318401">
    <property type="component" value="Unassembled WGS sequence"/>
</dbReference>
<keyword evidence="1" id="KW-0472">Membrane</keyword>
<sequence length="81" mass="9445">MSSVTLYTVLITWLVQIVYVFFLTEIFKYVDCLNKARKCLLENVLALLSHPRIYRLVTAKFVQLLSATSATQINKIYRKVM</sequence>
<organism evidence="2 3">
    <name type="scientific">Vreelandella venusta</name>
    <dbReference type="NCBI Taxonomy" id="44935"/>
    <lineage>
        <taxon>Bacteria</taxon>
        <taxon>Pseudomonadati</taxon>
        <taxon>Pseudomonadota</taxon>
        <taxon>Gammaproteobacteria</taxon>
        <taxon>Oceanospirillales</taxon>
        <taxon>Halomonadaceae</taxon>
        <taxon>Vreelandella</taxon>
    </lineage>
</organism>
<feature type="transmembrane region" description="Helical" evidence="1">
    <location>
        <begin position="6"/>
        <end position="27"/>
    </location>
</feature>
<gene>
    <name evidence="2" type="ORF">DDR56_16785</name>
</gene>
<keyword evidence="3" id="KW-1185">Reference proteome</keyword>
<evidence type="ECO:0000313" key="3">
    <source>
        <dbReference type="Proteomes" id="UP001318401"/>
    </source>
</evidence>
<proteinExistence type="predicted"/>
<evidence type="ECO:0000256" key="1">
    <source>
        <dbReference type="SAM" id="Phobius"/>
    </source>
</evidence>
<accession>A0ABX2BFS3</accession>
<keyword evidence="1" id="KW-1133">Transmembrane helix</keyword>
<evidence type="ECO:0000313" key="2">
    <source>
        <dbReference type="EMBL" id="NPT32209.1"/>
    </source>
</evidence>